<proteinExistence type="predicted"/>
<dbReference type="AlphaFoldDB" id="A0A401P028"/>
<feature type="region of interest" description="Disordered" evidence="2">
    <location>
        <begin position="397"/>
        <end position="417"/>
    </location>
</feature>
<feature type="coiled-coil region" evidence="1">
    <location>
        <begin position="482"/>
        <end position="519"/>
    </location>
</feature>
<organism evidence="3 4">
    <name type="scientific">Scyliorhinus torazame</name>
    <name type="common">Cloudy catshark</name>
    <name type="synonym">Catulus torazame</name>
    <dbReference type="NCBI Taxonomy" id="75743"/>
    <lineage>
        <taxon>Eukaryota</taxon>
        <taxon>Metazoa</taxon>
        <taxon>Chordata</taxon>
        <taxon>Craniata</taxon>
        <taxon>Vertebrata</taxon>
        <taxon>Chondrichthyes</taxon>
        <taxon>Elasmobranchii</taxon>
        <taxon>Galeomorphii</taxon>
        <taxon>Galeoidea</taxon>
        <taxon>Carcharhiniformes</taxon>
        <taxon>Scyliorhinidae</taxon>
        <taxon>Scyliorhinus</taxon>
    </lineage>
</organism>
<sequence length="709" mass="78135">MAALDSAASNQLQEPDLASSLDRPKQKQTSGNKAIDTNLVDVAAEVIHQESRAVEGRKSQRICRKRSFSPEVETVVRTKARRGRAGVEFCCDICKSPSVTNPSRRGNRLKQSGYSPSPRWKIDSKTGRVLTLCNACGLAFGRSRRPRSSCSGADADERRKHQDALRAFAVSMTELLGDQDAEKLCCPLFVKKPCQCLQNYLKRTGDELSECRRRAANLLQLLKEARRLSLLKCYDASHVQQLETPRRRGIGLGNGQRKSKAFEEFVLKNRMVLKTELRLCERATQRILGYSNNFLHKKLKTDPEKGERVKRTKGKGALGLLKPIAELVKERCCADNCVWMAHTHGRLLHLWRERALKGQADARRALAEMLTPSGGSHSNCYRFISWVTGCSHSTISQVSGQMRRTGGDREPPPHGLKKWWKETKMQGVTDSEQKRTGVKTAELRNVASSAGSAGASIPQTITVSVSNSSLPAELSLPAAVQLQVQQQQIEALKKRVQDLQQQQHSYKQLQQEATRAQIHPPHLLGTSQVLSPHPRSLHQPDSVITKRQTVGLQLKATQQPCHVLKEGPVIAQAPSHSQVVSAIQSIGILQDALQRNDIQVVVQTMDLPSGVTLQNAGNVTPQPQGTVLYTIPSQPISSCNNEQCTALPDLRNVTSQAAVSQSLSPVSQGPLNVPLSGGFELRQLTSQDSVFQVLYFGEEKTDSLAPGES</sequence>
<dbReference type="OMA" id="VEFCCDI"/>
<feature type="region of interest" description="Disordered" evidence="2">
    <location>
        <begin position="99"/>
        <end position="118"/>
    </location>
</feature>
<gene>
    <name evidence="3" type="ORF">scyTo_0000599</name>
</gene>
<dbReference type="OrthoDB" id="10068017at2759"/>
<feature type="region of interest" description="Disordered" evidence="2">
    <location>
        <begin position="1"/>
        <end position="34"/>
    </location>
</feature>
<evidence type="ECO:0000313" key="3">
    <source>
        <dbReference type="EMBL" id="GCB66476.1"/>
    </source>
</evidence>
<evidence type="ECO:0000256" key="1">
    <source>
        <dbReference type="SAM" id="Coils"/>
    </source>
</evidence>
<dbReference type="Proteomes" id="UP000288216">
    <property type="component" value="Unassembled WGS sequence"/>
</dbReference>
<dbReference type="EMBL" id="BFAA01000111">
    <property type="protein sequence ID" value="GCB66476.1"/>
    <property type="molecule type" value="Genomic_DNA"/>
</dbReference>
<evidence type="ECO:0000313" key="4">
    <source>
        <dbReference type="Proteomes" id="UP000288216"/>
    </source>
</evidence>
<reference evidence="3 4" key="1">
    <citation type="journal article" date="2018" name="Nat. Ecol. Evol.">
        <title>Shark genomes provide insights into elasmobranch evolution and the origin of vertebrates.</title>
        <authorList>
            <person name="Hara Y"/>
            <person name="Yamaguchi K"/>
            <person name="Onimaru K"/>
            <person name="Kadota M"/>
            <person name="Koyanagi M"/>
            <person name="Keeley SD"/>
            <person name="Tatsumi K"/>
            <person name="Tanaka K"/>
            <person name="Motone F"/>
            <person name="Kageyama Y"/>
            <person name="Nozu R"/>
            <person name="Adachi N"/>
            <person name="Nishimura O"/>
            <person name="Nakagawa R"/>
            <person name="Tanegashima C"/>
            <person name="Kiyatake I"/>
            <person name="Matsumoto R"/>
            <person name="Murakumo K"/>
            <person name="Nishida K"/>
            <person name="Terakita A"/>
            <person name="Kuratani S"/>
            <person name="Sato K"/>
            <person name="Hyodo S Kuraku.S."/>
        </authorList>
    </citation>
    <scope>NUCLEOTIDE SEQUENCE [LARGE SCALE GENOMIC DNA]</scope>
</reference>
<feature type="compositionally biased region" description="Polar residues" evidence="2">
    <location>
        <begin position="99"/>
        <end position="115"/>
    </location>
</feature>
<keyword evidence="4" id="KW-1185">Reference proteome</keyword>
<comment type="caution">
    <text evidence="3">The sequence shown here is derived from an EMBL/GenBank/DDBJ whole genome shotgun (WGS) entry which is preliminary data.</text>
</comment>
<keyword evidence="1" id="KW-0175">Coiled coil</keyword>
<protein>
    <submittedName>
        <fullName evidence="3">Uncharacterized protein</fullName>
    </submittedName>
</protein>
<accession>A0A401P028</accession>
<name>A0A401P028_SCYTO</name>
<evidence type="ECO:0000256" key="2">
    <source>
        <dbReference type="SAM" id="MobiDB-lite"/>
    </source>
</evidence>
<dbReference type="STRING" id="75743.A0A401P028"/>